<organism evidence="2 3">
    <name type="scientific">Streptomyces sp. 900129855</name>
    <dbReference type="NCBI Taxonomy" id="3155129"/>
    <lineage>
        <taxon>Bacteria</taxon>
        <taxon>Bacillati</taxon>
        <taxon>Actinomycetota</taxon>
        <taxon>Actinomycetes</taxon>
        <taxon>Kitasatosporales</taxon>
        <taxon>Streptomycetaceae</taxon>
        <taxon>Streptomyces</taxon>
    </lineage>
</organism>
<accession>A0ABV2ZLL2</accession>
<feature type="region of interest" description="Disordered" evidence="1">
    <location>
        <begin position="62"/>
        <end position="81"/>
    </location>
</feature>
<proteinExistence type="predicted"/>
<name>A0ABV2ZLL2_9ACTN</name>
<evidence type="ECO:0000313" key="3">
    <source>
        <dbReference type="Proteomes" id="UP001550739"/>
    </source>
</evidence>
<protein>
    <submittedName>
        <fullName evidence="2">Uncharacterized protein</fullName>
    </submittedName>
</protein>
<sequence length="176" mass="19490">MLQLCIVRIQAMSMLYKMQKDGSGNAKFQNQIDTALNLALGEKRTAENAEYLCRNLLRDARRTSDRSRQTARKAAAGRPLADARHRRLVEHRADGSVHAEMISYVTPEEQVIANEIISNLRSFAETMGSHGPGCLQGLLMGETVAATVKAVGVSRATVERARRALRDFAEELILPQ</sequence>
<comment type="caution">
    <text evidence="2">The sequence shown here is derived from an EMBL/GenBank/DDBJ whole genome shotgun (WGS) entry which is preliminary data.</text>
</comment>
<reference evidence="2 3" key="1">
    <citation type="submission" date="2024-06" db="EMBL/GenBank/DDBJ databases">
        <title>The Natural Products Discovery Center: Release of the First 8490 Sequenced Strains for Exploring Actinobacteria Biosynthetic Diversity.</title>
        <authorList>
            <person name="Kalkreuter E."/>
            <person name="Kautsar S.A."/>
            <person name="Yang D."/>
            <person name="Bader C.D."/>
            <person name="Teijaro C.N."/>
            <person name="Fluegel L."/>
            <person name="Davis C.M."/>
            <person name="Simpson J.R."/>
            <person name="Lauterbach L."/>
            <person name="Steele A.D."/>
            <person name="Gui C."/>
            <person name="Meng S."/>
            <person name="Li G."/>
            <person name="Viehrig K."/>
            <person name="Ye F."/>
            <person name="Su P."/>
            <person name="Kiefer A.F."/>
            <person name="Nichols A."/>
            <person name="Cepeda A.J."/>
            <person name="Yan W."/>
            <person name="Fan B."/>
            <person name="Jiang Y."/>
            <person name="Adhikari A."/>
            <person name="Zheng C.-J."/>
            <person name="Schuster L."/>
            <person name="Cowan T.M."/>
            <person name="Smanski M.J."/>
            <person name="Chevrette M.G."/>
            <person name="De Carvalho L.P.S."/>
            <person name="Shen B."/>
        </authorList>
    </citation>
    <scope>NUCLEOTIDE SEQUENCE [LARGE SCALE GENOMIC DNA]</scope>
    <source>
        <strain evidence="2 3">NPDC033843</strain>
    </source>
</reference>
<dbReference type="Proteomes" id="UP001550739">
    <property type="component" value="Unassembled WGS sequence"/>
</dbReference>
<dbReference type="EMBL" id="JBEZVE010000012">
    <property type="protein sequence ID" value="MEU3783437.1"/>
    <property type="molecule type" value="Genomic_DNA"/>
</dbReference>
<keyword evidence="3" id="KW-1185">Reference proteome</keyword>
<evidence type="ECO:0000256" key="1">
    <source>
        <dbReference type="SAM" id="MobiDB-lite"/>
    </source>
</evidence>
<gene>
    <name evidence="2" type="ORF">AB0E89_23295</name>
</gene>
<evidence type="ECO:0000313" key="2">
    <source>
        <dbReference type="EMBL" id="MEU3783437.1"/>
    </source>
</evidence>
<dbReference type="RefSeq" id="WP_361704650.1">
    <property type="nucleotide sequence ID" value="NZ_JBEZVE010000012.1"/>
</dbReference>